<name>A0ACB8QJG9_9AGAM</name>
<keyword evidence="2" id="KW-1185">Reference proteome</keyword>
<organism evidence="1 2">
    <name type="scientific">Vararia minispora EC-137</name>
    <dbReference type="NCBI Taxonomy" id="1314806"/>
    <lineage>
        <taxon>Eukaryota</taxon>
        <taxon>Fungi</taxon>
        <taxon>Dikarya</taxon>
        <taxon>Basidiomycota</taxon>
        <taxon>Agaricomycotina</taxon>
        <taxon>Agaricomycetes</taxon>
        <taxon>Russulales</taxon>
        <taxon>Lachnocladiaceae</taxon>
        <taxon>Vararia</taxon>
    </lineage>
</organism>
<dbReference type="EMBL" id="MU273564">
    <property type="protein sequence ID" value="KAI0031874.1"/>
    <property type="molecule type" value="Genomic_DNA"/>
</dbReference>
<protein>
    <submittedName>
        <fullName evidence="1">Uncharacterized protein</fullName>
    </submittedName>
</protein>
<evidence type="ECO:0000313" key="2">
    <source>
        <dbReference type="Proteomes" id="UP000814128"/>
    </source>
</evidence>
<reference evidence="1" key="1">
    <citation type="submission" date="2021-02" db="EMBL/GenBank/DDBJ databases">
        <authorList>
            <consortium name="DOE Joint Genome Institute"/>
            <person name="Ahrendt S."/>
            <person name="Looney B.P."/>
            <person name="Miyauchi S."/>
            <person name="Morin E."/>
            <person name="Drula E."/>
            <person name="Courty P.E."/>
            <person name="Chicoki N."/>
            <person name="Fauchery L."/>
            <person name="Kohler A."/>
            <person name="Kuo A."/>
            <person name="Labutti K."/>
            <person name="Pangilinan J."/>
            <person name="Lipzen A."/>
            <person name="Riley R."/>
            <person name="Andreopoulos W."/>
            <person name="He G."/>
            <person name="Johnson J."/>
            <person name="Barry K.W."/>
            <person name="Grigoriev I.V."/>
            <person name="Nagy L."/>
            <person name="Hibbett D."/>
            <person name="Henrissat B."/>
            <person name="Matheny P.B."/>
            <person name="Labbe J."/>
            <person name="Martin F."/>
        </authorList>
    </citation>
    <scope>NUCLEOTIDE SEQUENCE</scope>
    <source>
        <strain evidence="1">EC-137</strain>
    </source>
</reference>
<evidence type="ECO:0000313" key="1">
    <source>
        <dbReference type="EMBL" id="KAI0031874.1"/>
    </source>
</evidence>
<proteinExistence type="predicted"/>
<feature type="non-terminal residue" evidence="1">
    <location>
        <position position="238"/>
    </location>
</feature>
<reference evidence="1" key="2">
    <citation type="journal article" date="2022" name="New Phytol.">
        <title>Evolutionary transition to the ectomycorrhizal habit in the genomes of a hyperdiverse lineage of mushroom-forming fungi.</title>
        <authorList>
            <person name="Looney B."/>
            <person name="Miyauchi S."/>
            <person name="Morin E."/>
            <person name="Drula E."/>
            <person name="Courty P.E."/>
            <person name="Kohler A."/>
            <person name="Kuo A."/>
            <person name="LaButti K."/>
            <person name="Pangilinan J."/>
            <person name="Lipzen A."/>
            <person name="Riley R."/>
            <person name="Andreopoulos W."/>
            <person name="He G."/>
            <person name="Johnson J."/>
            <person name="Nolan M."/>
            <person name="Tritt A."/>
            <person name="Barry K.W."/>
            <person name="Grigoriev I.V."/>
            <person name="Nagy L.G."/>
            <person name="Hibbett D."/>
            <person name="Henrissat B."/>
            <person name="Matheny P.B."/>
            <person name="Labbe J."/>
            <person name="Martin F.M."/>
        </authorList>
    </citation>
    <scope>NUCLEOTIDE SEQUENCE</scope>
    <source>
        <strain evidence="1">EC-137</strain>
    </source>
</reference>
<sequence>YELCSTRRQVLRALSILSNYPLVILDCEGKDLGHAGGALSLLCLGTPVAGPTQHIFLFDMPALAPCPRARGALAAFLERGPLKVVWDGRMDAVEIHAALGIPLTRVLDLQVAEVVARGAVLGEQDEEREARLARHQFGWRFVEAHRTAMRGLHVVRGLQNCVEFYHPDLKVEKDPSVVEMHQAGESHRWLARPLPANLLSYAATDIALLAHLLSIFDTLGFFSTSAAHELLARSERYV</sequence>
<dbReference type="Proteomes" id="UP000814128">
    <property type="component" value="Unassembled WGS sequence"/>
</dbReference>
<comment type="caution">
    <text evidence="1">The sequence shown here is derived from an EMBL/GenBank/DDBJ whole genome shotgun (WGS) entry which is preliminary data.</text>
</comment>
<feature type="non-terminal residue" evidence="1">
    <location>
        <position position="1"/>
    </location>
</feature>
<accession>A0ACB8QJG9</accession>
<gene>
    <name evidence="1" type="ORF">K488DRAFT_29570</name>
</gene>